<evidence type="ECO:0000313" key="2">
    <source>
        <dbReference type="EMBL" id="HJB59903.1"/>
    </source>
</evidence>
<organism evidence="2 3">
    <name type="scientific">Candidatus Faecalibacterium faecipullorum</name>
    <dbReference type="NCBI Taxonomy" id="2838578"/>
    <lineage>
        <taxon>Bacteria</taxon>
        <taxon>Bacillati</taxon>
        <taxon>Bacillota</taxon>
        <taxon>Clostridia</taxon>
        <taxon>Eubacteriales</taxon>
        <taxon>Oscillospiraceae</taxon>
        <taxon>Faecalibacterium</taxon>
    </lineage>
</organism>
<keyword evidence="1" id="KW-0732">Signal</keyword>
<dbReference type="PROSITE" id="PS51257">
    <property type="entry name" value="PROKAR_LIPOPROTEIN"/>
    <property type="match status" value="1"/>
</dbReference>
<evidence type="ECO:0008006" key="4">
    <source>
        <dbReference type="Google" id="ProtNLM"/>
    </source>
</evidence>
<reference evidence="2" key="1">
    <citation type="journal article" date="2021" name="PeerJ">
        <title>Extensive microbial diversity within the chicken gut microbiome revealed by metagenomics and culture.</title>
        <authorList>
            <person name="Gilroy R."/>
            <person name="Ravi A."/>
            <person name="Getino M."/>
            <person name="Pursley I."/>
            <person name="Horton D.L."/>
            <person name="Alikhan N.F."/>
            <person name="Baker D."/>
            <person name="Gharbi K."/>
            <person name="Hall N."/>
            <person name="Watson M."/>
            <person name="Adriaenssens E.M."/>
            <person name="Foster-Nyarko E."/>
            <person name="Jarju S."/>
            <person name="Secka A."/>
            <person name="Antonio M."/>
            <person name="Oren A."/>
            <person name="Chaudhuri R.R."/>
            <person name="La Ragione R."/>
            <person name="Hildebrand F."/>
            <person name="Pallen M.J."/>
        </authorList>
    </citation>
    <scope>NUCLEOTIDE SEQUENCE</scope>
    <source>
        <strain evidence="2">ChiHjej9B8-13557</strain>
    </source>
</reference>
<reference evidence="2" key="2">
    <citation type="submission" date="2021-04" db="EMBL/GenBank/DDBJ databases">
        <authorList>
            <person name="Gilroy R."/>
        </authorList>
    </citation>
    <scope>NUCLEOTIDE SEQUENCE</scope>
    <source>
        <strain evidence="2">ChiHjej9B8-13557</strain>
    </source>
</reference>
<dbReference type="AlphaFoldDB" id="A0A9D2MH24"/>
<comment type="caution">
    <text evidence="2">The sequence shown here is derived from an EMBL/GenBank/DDBJ whole genome shotgun (WGS) entry which is preliminary data.</text>
</comment>
<proteinExistence type="predicted"/>
<gene>
    <name evidence="2" type="ORF">H9771_09690</name>
</gene>
<evidence type="ECO:0000256" key="1">
    <source>
        <dbReference type="SAM" id="SignalP"/>
    </source>
</evidence>
<name>A0A9D2MH24_9FIRM</name>
<dbReference type="EMBL" id="DWXX01000184">
    <property type="protein sequence ID" value="HJB59903.1"/>
    <property type="molecule type" value="Genomic_DNA"/>
</dbReference>
<protein>
    <recommendedName>
        <fullName evidence="4">Lipoprotein</fullName>
    </recommendedName>
</protein>
<feature type="chain" id="PRO_5038822517" description="Lipoprotein" evidence="1">
    <location>
        <begin position="22"/>
        <end position="241"/>
    </location>
</feature>
<evidence type="ECO:0000313" key="3">
    <source>
        <dbReference type="Proteomes" id="UP000824211"/>
    </source>
</evidence>
<sequence length="241" mass="25240">MKLKKIASLMLAGIMAVSMLAACGEGTGNNNGGANSEPTAPTSTTTTDLYSKLDKDNQKNISPLADTDLDSALAAAVDRIGTIPVAYGYALSDDLVTVKTNGIDGDILSGVGVDMGEMGGKIYNSLLDAAKILSDKLEPVNPVLNPDAIVRQLQAHPKGDASAVAFFMINGTTGIDSALNEVAEELDTIVASLPLDSDENGKNYMYKYTLSASVDSKTIDLLGTMTANYIAVKIDRTTVQR</sequence>
<accession>A0A9D2MH24</accession>
<dbReference type="Proteomes" id="UP000824211">
    <property type="component" value="Unassembled WGS sequence"/>
</dbReference>
<feature type="signal peptide" evidence="1">
    <location>
        <begin position="1"/>
        <end position="21"/>
    </location>
</feature>